<protein>
    <submittedName>
        <fullName evidence="1">Uncharacterized protein</fullName>
    </submittedName>
</protein>
<sequence>MGFEKYHFELGERVTFFWKFAGDDRMTPKWATTKEIEDMGVWFEFIGEEDESFVTYPEMHLFIREGSNDSRRNRGAFVNEITKAHFGDNLDPDVCRHN</sequence>
<dbReference type="Proteomes" id="UP000076967">
    <property type="component" value="Unassembled WGS sequence"/>
</dbReference>
<organism evidence="1 2">
    <name type="scientific">Paenibacillus glacialis</name>
    <dbReference type="NCBI Taxonomy" id="494026"/>
    <lineage>
        <taxon>Bacteria</taxon>
        <taxon>Bacillati</taxon>
        <taxon>Bacillota</taxon>
        <taxon>Bacilli</taxon>
        <taxon>Bacillales</taxon>
        <taxon>Paenibacillaceae</taxon>
        <taxon>Paenibacillus</taxon>
    </lineage>
</organism>
<keyword evidence="2" id="KW-1185">Reference proteome</keyword>
<gene>
    <name evidence="1" type="ORF">PGLA_13470</name>
</gene>
<reference evidence="1 2" key="1">
    <citation type="submission" date="2016-03" db="EMBL/GenBank/DDBJ databases">
        <title>Draft genome sequence of Paenibacillus glacialis DSM 22343.</title>
        <authorList>
            <person name="Shin S.-K."/>
            <person name="Yi H."/>
        </authorList>
    </citation>
    <scope>NUCLEOTIDE SEQUENCE [LARGE SCALE GENOMIC DNA]</scope>
    <source>
        <strain evidence="1 2">DSM 22343</strain>
    </source>
</reference>
<name>A0A162MCZ2_9BACL</name>
<dbReference type="AlphaFoldDB" id="A0A162MCZ2"/>
<evidence type="ECO:0000313" key="2">
    <source>
        <dbReference type="Proteomes" id="UP000076967"/>
    </source>
</evidence>
<comment type="caution">
    <text evidence="1">The sequence shown here is derived from an EMBL/GenBank/DDBJ whole genome shotgun (WGS) entry which is preliminary data.</text>
</comment>
<dbReference type="EMBL" id="LVJH01000022">
    <property type="protein sequence ID" value="OAB42303.1"/>
    <property type="molecule type" value="Genomic_DNA"/>
</dbReference>
<evidence type="ECO:0000313" key="1">
    <source>
        <dbReference type="EMBL" id="OAB42303.1"/>
    </source>
</evidence>
<accession>A0A162MCZ2</accession>
<proteinExistence type="predicted"/>
<dbReference type="RefSeq" id="WP_068533501.1">
    <property type="nucleotide sequence ID" value="NZ_LVJH01000022.1"/>
</dbReference>